<reference evidence="2" key="2">
    <citation type="journal article" date="2013" name="Mar. Genomics">
        <title>Expression of sulfatases in Rhodopirellula baltica and the diversity of sulfatases in the genus Rhodopirellula.</title>
        <authorList>
            <person name="Wegner C.E."/>
            <person name="Richter-Heitmann T."/>
            <person name="Klindworth A."/>
            <person name="Klockow C."/>
            <person name="Richter M."/>
            <person name="Achstetter T."/>
            <person name="Glockner F.O."/>
            <person name="Harder J."/>
        </authorList>
    </citation>
    <scope>NUCLEOTIDE SEQUENCE [LARGE SCALE GENOMIC DNA]</scope>
    <source>
        <strain evidence="2">6C</strain>
    </source>
</reference>
<proteinExistence type="predicted"/>
<reference evidence="2" key="1">
    <citation type="submission" date="2012-11" db="EMBL/GenBank/DDBJ databases">
        <title>Permanent draft genomes of Rhodopirellula europaea strain SH398 and 6C.</title>
        <authorList>
            <person name="Richter M."/>
            <person name="Richter-Heitmann T."/>
            <person name="Frank C."/>
            <person name="Harder J."/>
            <person name="Glockner F.O."/>
        </authorList>
    </citation>
    <scope>NUCLEOTIDE SEQUENCE</scope>
    <source>
        <strain evidence="2">6C</strain>
    </source>
</reference>
<sequence length="89" mass="9910">MNPTANPVEQPIPVPQPINGYHRDDEGHWVAQLACGHNQHVRHDPPLVHREWVKSAAGRESMIGFELGCKKCVEGAPADDRPILTENDQ</sequence>
<evidence type="ECO:0000313" key="3">
    <source>
        <dbReference type="Proteomes" id="UP000011529"/>
    </source>
</evidence>
<evidence type="ECO:0000256" key="1">
    <source>
        <dbReference type="SAM" id="MobiDB-lite"/>
    </source>
</evidence>
<accession>M2ASQ8</accession>
<dbReference type="Proteomes" id="UP000011529">
    <property type="component" value="Unassembled WGS sequence"/>
</dbReference>
<dbReference type="Pfam" id="PF12088">
    <property type="entry name" value="DUF3565"/>
    <property type="match status" value="1"/>
</dbReference>
<name>M2ASQ8_9BACT</name>
<dbReference type="PATRIC" id="fig|1263867.3.peg.3741"/>
<organism evidence="2 3">
    <name type="scientific">Rhodopirellula europaea 6C</name>
    <dbReference type="NCBI Taxonomy" id="1263867"/>
    <lineage>
        <taxon>Bacteria</taxon>
        <taxon>Pseudomonadati</taxon>
        <taxon>Planctomycetota</taxon>
        <taxon>Planctomycetia</taxon>
        <taxon>Pirellulales</taxon>
        <taxon>Pirellulaceae</taxon>
        <taxon>Rhodopirellula</taxon>
    </lineage>
</organism>
<evidence type="ECO:0000313" key="2">
    <source>
        <dbReference type="EMBL" id="EMB15757.1"/>
    </source>
</evidence>
<dbReference type="InterPro" id="IPR021948">
    <property type="entry name" value="DUF3565"/>
</dbReference>
<dbReference type="RefSeq" id="WP_008658321.1">
    <property type="nucleotide sequence ID" value="NZ_ANMO01000157.1"/>
</dbReference>
<comment type="caution">
    <text evidence="2">The sequence shown here is derived from an EMBL/GenBank/DDBJ whole genome shotgun (WGS) entry which is preliminary data.</text>
</comment>
<feature type="region of interest" description="Disordered" evidence="1">
    <location>
        <begin position="1"/>
        <end position="23"/>
    </location>
</feature>
<keyword evidence="3" id="KW-1185">Reference proteome</keyword>
<protein>
    <submittedName>
        <fullName evidence="2">Uncharacterized protein</fullName>
    </submittedName>
</protein>
<gene>
    <name evidence="2" type="ORF">RE6C_03496</name>
</gene>
<dbReference type="AlphaFoldDB" id="M2ASQ8"/>
<dbReference type="EMBL" id="ANMO01000157">
    <property type="protein sequence ID" value="EMB15757.1"/>
    <property type="molecule type" value="Genomic_DNA"/>
</dbReference>